<dbReference type="Proteomes" id="UP000314294">
    <property type="component" value="Unassembled WGS sequence"/>
</dbReference>
<dbReference type="AlphaFoldDB" id="A0A4Z2FFN3"/>
<evidence type="ECO:0000313" key="2">
    <source>
        <dbReference type="Proteomes" id="UP000314294"/>
    </source>
</evidence>
<proteinExistence type="predicted"/>
<protein>
    <submittedName>
        <fullName evidence="1">Uncharacterized protein</fullName>
    </submittedName>
</protein>
<organism evidence="1 2">
    <name type="scientific">Liparis tanakae</name>
    <name type="common">Tanaka's snailfish</name>
    <dbReference type="NCBI Taxonomy" id="230148"/>
    <lineage>
        <taxon>Eukaryota</taxon>
        <taxon>Metazoa</taxon>
        <taxon>Chordata</taxon>
        <taxon>Craniata</taxon>
        <taxon>Vertebrata</taxon>
        <taxon>Euteleostomi</taxon>
        <taxon>Actinopterygii</taxon>
        <taxon>Neopterygii</taxon>
        <taxon>Teleostei</taxon>
        <taxon>Neoteleostei</taxon>
        <taxon>Acanthomorphata</taxon>
        <taxon>Eupercaria</taxon>
        <taxon>Perciformes</taxon>
        <taxon>Cottioidei</taxon>
        <taxon>Cottales</taxon>
        <taxon>Liparidae</taxon>
        <taxon>Liparis</taxon>
    </lineage>
</organism>
<comment type="caution">
    <text evidence="1">The sequence shown here is derived from an EMBL/GenBank/DDBJ whole genome shotgun (WGS) entry which is preliminary data.</text>
</comment>
<name>A0A4Z2FFN3_9TELE</name>
<gene>
    <name evidence="1" type="ORF">EYF80_050606</name>
</gene>
<evidence type="ECO:0000313" key="1">
    <source>
        <dbReference type="EMBL" id="TNN39222.1"/>
    </source>
</evidence>
<keyword evidence="2" id="KW-1185">Reference proteome</keyword>
<sequence>MSSELTSRERERIRFTAIALAKRRFAHDGKPEASVVSHGPAAVLPPSRPAVFRRHLKTAEGFQKI</sequence>
<reference evidence="1 2" key="1">
    <citation type="submission" date="2019-03" db="EMBL/GenBank/DDBJ databases">
        <title>First draft genome of Liparis tanakae, snailfish: a comprehensive survey of snailfish specific genes.</title>
        <authorList>
            <person name="Kim W."/>
            <person name="Song I."/>
            <person name="Jeong J.-H."/>
            <person name="Kim D."/>
            <person name="Kim S."/>
            <person name="Ryu S."/>
            <person name="Song J.Y."/>
            <person name="Lee S.K."/>
        </authorList>
    </citation>
    <scope>NUCLEOTIDE SEQUENCE [LARGE SCALE GENOMIC DNA]</scope>
    <source>
        <tissue evidence="1">Muscle</tissue>
    </source>
</reference>
<dbReference type="EMBL" id="SRLO01001298">
    <property type="protein sequence ID" value="TNN39222.1"/>
    <property type="molecule type" value="Genomic_DNA"/>
</dbReference>
<accession>A0A4Z2FFN3</accession>